<name>A0A9D9DBE9_9GAMM</name>
<accession>A0A9D9DBE9</accession>
<dbReference type="InterPro" id="IPR009929">
    <property type="entry name" value="T3SS_YscO"/>
</dbReference>
<dbReference type="EMBL" id="JADINH010000169">
    <property type="protein sequence ID" value="MBO8416315.1"/>
    <property type="molecule type" value="Genomic_DNA"/>
</dbReference>
<reference evidence="2" key="2">
    <citation type="journal article" date="2021" name="PeerJ">
        <title>Extensive microbial diversity within the chicken gut microbiome revealed by metagenomics and culture.</title>
        <authorList>
            <person name="Gilroy R."/>
            <person name="Ravi A."/>
            <person name="Getino M."/>
            <person name="Pursley I."/>
            <person name="Horton D.L."/>
            <person name="Alikhan N.F."/>
            <person name="Baker D."/>
            <person name="Gharbi K."/>
            <person name="Hall N."/>
            <person name="Watson M."/>
            <person name="Adriaenssens E.M."/>
            <person name="Foster-Nyarko E."/>
            <person name="Jarju S."/>
            <person name="Secka A."/>
            <person name="Antonio M."/>
            <person name="Oren A."/>
            <person name="Chaudhuri R.R."/>
            <person name="La Ragione R."/>
            <person name="Hildebrand F."/>
            <person name="Pallen M.J."/>
        </authorList>
    </citation>
    <scope>NUCLEOTIDE SEQUENCE</scope>
    <source>
        <strain evidence="2">17213</strain>
    </source>
</reference>
<evidence type="ECO:0000313" key="3">
    <source>
        <dbReference type="Proteomes" id="UP000823631"/>
    </source>
</evidence>
<dbReference type="AlphaFoldDB" id="A0A9D9DBE9"/>
<gene>
    <name evidence="2" type="ORF">IAB19_08055</name>
</gene>
<dbReference type="Gene3D" id="1.10.287.1700">
    <property type="match status" value="1"/>
</dbReference>
<organism evidence="2 3">
    <name type="scientific">Candidatus Avisuccinivibrio stercorigallinarum</name>
    <dbReference type="NCBI Taxonomy" id="2840704"/>
    <lineage>
        <taxon>Bacteria</taxon>
        <taxon>Pseudomonadati</taxon>
        <taxon>Pseudomonadota</taxon>
        <taxon>Gammaproteobacteria</taxon>
        <taxon>Aeromonadales</taxon>
        <taxon>Succinivibrionaceae</taxon>
        <taxon>Succinivibrionaceae incertae sedis</taxon>
        <taxon>Candidatus Avisuccinivibrio</taxon>
    </lineage>
</organism>
<dbReference type="InterPro" id="IPR053716">
    <property type="entry name" value="Flag_assembly_chemotaxis_eff"/>
</dbReference>
<dbReference type="Proteomes" id="UP000823631">
    <property type="component" value="Unassembled WGS sequence"/>
</dbReference>
<sequence length="159" mass="18196">MSARYPLQGLLELREKRTEDARLTVKEKTQLLQAAVSAENKARAQLSQYIQWKAQEISRRYSAIMEQVLTQNELSIFNAGIASLDLKQLQLEQAAEAAALAVQSARQALDSAKDQLSKLNKARQKLEFHRGIWQVQQHSLMEYQAEQELEDFNVKKPDL</sequence>
<protein>
    <submittedName>
        <fullName evidence="2">YscO family type III secretion system apparatus protein</fullName>
    </submittedName>
</protein>
<dbReference type="Pfam" id="PF07321">
    <property type="entry name" value="YscO"/>
    <property type="match status" value="1"/>
</dbReference>
<keyword evidence="1" id="KW-0175">Coiled coil</keyword>
<evidence type="ECO:0000256" key="1">
    <source>
        <dbReference type="SAM" id="Coils"/>
    </source>
</evidence>
<evidence type="ECO:0000313" key="2">
    <source>
        <dbReference type="EMBL" id="MBO8416315.1"/>
    </source>
</evidence>
<reference evidence="2" key="1">
    <citation type="submission" date="2020-10" db="EMBL/GenBank/DDBJ databases">
        <authorList>
            <person name="Gilroy R."/>
        </authorList>
    </citation>
    <scope>NUCLEOTIDE SEQUENCE</scope>
    <source>
        <strain evidence="2">17213</strain>
    </source>
</reference>
<comment type="caution">
    <text evidence="2">The sequence shown here is derived from an EMBL/GenBank/DDBJ whole genome shotgun (WGS) entry which is preliminary data.</text>
</comment>
<proteinExistence type="predicted"/>
<feature type="coiled-coil region" evidence="1">
    <location>
        <begin position="95"/>
        <end position="129"/>
    </location>
</feature>